<dbReference type="InterPro" id="IPR013525">
    <property type="entry name" value="ABC2_TM"/>
</dbReference>
<dbReference type="InterPro" id="IPR051328">
    <property type="entry name" value="T7SS_ABC-Transporter"/>
</dbReference>
<protein>
    <submittedName>
        <fullName evidence="7">YhgE/Pip C-terminal domain-containing protein</fullName>
    </submittedName>
</protein>
<evidence type="ECO:0000256" key="5">
    <source>
        <dbReference type="SAM" id="Phobius"/>
    </source>
</evidence>
<dbReference type="InterPro" id="IPR017501">
    <property type="entry name" value="Phage_infect_YhgE_C"/>
</dbReference>
<dbReference type="NCBIfam" id="TIGR03057">
    <property type="entry name" value="xxxLxxG_by_4"/>
    <property type="match status" value="5"/>
</dbReference>
<dbReference type="SUPFAM" id="SSF58104">
    <property type="entry name" value="Methyl-accepting chemotaxis protein (MCP) signaling domain"/>
    <property type="match status" value="1"/>
</dbReference>
<evidence type="ECO:0000256" key="2">
    <source>
        <dbReference type="ARBA" id="ARBA00022692"/>
    </source>
</evidence>
<keyword evidence="2 5" id="KW-0812">Transmembrane</keyword>
<dbReference type="Proteomes" id="UP000016424">
    <property type="component" value="Unassembled WGS sequence"/>
</dbReference>
<dbReference type="Gene3D" id="3.40.1710.10">
    <property type="entry name" value="abc type-2 transporter like domain"/>
    <property type="match status" value="1"/>
</dbReference>
<feature type="transmembrane region" description="Helical" evidence="5">
    <location>
        <begin position="623"/>
        <end position="648"/>
    </location>
</feature>
<evidence type="ECO:0000313" key="7">
    <source>
        <dbReference type="EMBL" id="GAD15343.1"/>
    </source>
</evidence>
<feature type="domain" description="ABC-2 type transporter transmembrane" evidence="6">
    <location>
        <begin position="572"/>
        <end position="759"/>
    </location>
</feature>
<dbReference type="EMBL" id="BASG01000072">
    <property type="protein sequence ID" value="GAD15343.1"/>
    <property type="molecule type" value="Genomic_DNA"/>
</dbReference>
<dbReference type="PANTHER" id="PTHR43077">
    <property type="entry name" value="TRANSPORT PERMEASE YVFS-RELATED"/>
    <property type="match status" value="1"/>
</dbReference>
<name>U2YDZ4_GEOKU</name>
<comment type="subcellular location">
    <subcellularLocation>
        <location evidence="1">Membrane</location>
        <topology evidence="1">Multi-pass membrane protein</topology>
    </subcellularLocation>
</comment>
<keyword evidence="3 5" id="KW-1133">Transmembrane helix</keyword>
<accession>U2YDZ4</accession>
<gene>
    <name evidence="7" type="ORF">GBL_3560</name>
</gene>
<feature type="transmembrane region" description="Helical" evidence="5">
    <location>
        <begin position="689"/>
        <end position="708"/>
    </location>
</feature>
<dbReference type="InterPro" id="IPR023908">
    <property type="entry name" value="xxxLxxG_rpt"/>
</dbReference>
<comment type="caution">
    <text evidence="7">The sequence shown here is derived from an EMBL/GenBank/DDBJ whole genome shotgun (WGS) entry which is preliminary data.</text>
</comment>
<dbReference type="SUPFAM" id="SSF101967">
    <property type="entry name" value="Adhesin YadA, collagen-binding domain"/>
    <property type="match status" value="1"/>
</dbReference>
<organism evidence="7 8">
    <name type="scientific">Geobacillus kaustophilus GBlys</name>
    <dbReference type="NCBI Taxonomy" id="1337888"/>
    <lineage>
        <taxon>Bacteria</taxon>
        <taxon>Bacillati</taxon>
        <taxon>Bacillota</taxon>
        <taxon>Bacilli</taxon>
        <taxon>Bacillales</taxon>
        <taxon>Anoxybacillaceae</taxon>
        <taxon>Geobacillus</taxon>
        <taxon>Geobacillus thermoleovorans group</taxon>
    </lineage>
</organism>
<dbReference type="InterPro" id="IPR011049">
    <property type="entry name" value="Serralysin-like_metalloprot_C"/>
</dbReference>
<dbReference type="GO" id="GO:0016020">
    <property type="term" value="C:membrane"/>
    <property type="evidence" value="ECO:0007669"/>
    <property type="project" value="UniProtKB-SubCell"/>
</dbReference>
<dbReference type="Pfam" id="PF12698">
    <property type="entry name" value="ABC2_membrane_3"/>
    <property type="match status" value="2"/>
</dbReference>
<feature type="domain" description="ABC-2 type transporter transmembrane" evidence="6">
    <location>
        <begin position="38"/>
        <end position="198"/>
    </location>
</feature>
<feature type="transmembrane region" description="Helical" evidence="5">
    <location>
        <begin position="747"/>
        <end position="765"/>
    </location>
</feature>
<dbReference type="Gene3D" id="1.10.287.950">
    <property type="entry name" value="Methyl-accepting chemotaxis protein"/>
    <property type="match status" value="3"/>
</dbReference>
<dbReference type="PANTHER" id="PTHR43077:SF5">
    <property type="entry name" value="PHAGE INFECTION PROTEIN"/>
    <property type="match status" value="1"/>
</dbReference>
<dbReference type="GO" id="GO:0140359">
    <property type="term" value="F:ABC-type transporter activity"/>
    <property type="evidence" value="ECO:0007669"/>
    <property type="project" value="InterPro"/>
</dbReference>
<evidence type="ECO:0000259" key="6">
    <source>
        <dbReference type="Pfam" id="PF12698"/>
    </source>
</evidence>
<sequence>MDKSVNIIKKEVPHVRAFQLWMQEWKAVASNRKTLIPIIAVLFIPLLYSGMFLWAFWDPYDHLDELPVAVVNKDKGTTFEGKAFHLGDDLVEKLKEKKQFNWHFVNEHEGEKGLKEQKYYMLIQIPEDFSQNATTLQDDHPKKLQLIYKPNEGFNFLSAQIGGTAVEKIKTEVAKTLTETYAENMFENIQTLADGLTKASDGAKQLHDGLGEAKNGTNKLYDGMKKAEDGSKDLHHHLATLAEKSMAFTDGLNQAVNGSTQVQAGVQMLDNGMKHMADGQGQLLDGAKQAQEGTANLASGAKRVYEGMQTLDARMPQLLQGSEQLSGGAEKLASSLAQWQQGAARVQTGATQVTGGLEQLAAQLDALIAQTPDPTQKAVYERLKENVEKLSFGSKQVENGIAQLNDGAKALQSGAASLNSGAKQLHEGHIALDRGVDELLSGQQQLVNGANALLNGQEKLVAGMNTLHEKMKEAEQGADKLAKGGQTLTSGLQVLAQGADRLQDGAHQLADGSQQLASGMNELTSGTRHLQDGMNRLTDGSEELADQLKEGAKKASDVKANKDVYDMFAEPVKVKNEKVNEVPNYGTGFTPYFLSLGLFVGALLLSIVFPLREPAAVPRSPFHWFFAKFGVLIGVGIFQALLADSVLLYGLDLQVKSVPFFILFSVVTSIAFLSVIQFLVTTFGDPGRFIGIVVLILQLTTSAGTFPLELIPRSLQHFNAWLPMTYSVFGFKAVISSGDFSFMWENIGKLLLFIVAMMVGTMAYFTMQHRRRFATAVEQASEA</sequence>
<evidence type="ECO:0000256" key="4">
    <source>
        <dbReference type="ARBA" id="ARBA00023136"/>
    </source>
</evidence>
<dbReference type="AlphaFoldDB" id="U2YDZ4"/>
<feature type="transmembrane region" description="Helical" evidence="5">
    <location>
        <begin position="592"/>
        <end position="611"/>
    </location>
</feature>
<feature type="transmembrane region" description="Helical" evidence="5">
    <location>
        <begin position="35"/>
        <end position="57"/>
    </location>
</feature>
<dbReference type="InterPro" id="IPR017500">
    <property type="entry name" value="Phage_infect_YhgE_N"/>
</dbReference>
<reference evidence="8" key="1">
    <citation type="journal article" date="2013" name="Genome">
        <title>Draft Genome Sequence of Geobacillus kaustophilus GBlys, a Lysogenic Strain with Bacteriophage phiOH2.</title>
        <authorList>
            <person name="Doi K."/>
            <person name="Mori K."/>
            <person name="Martono H."/>
            <person name="Nagayoshi Y."/>
            <person name="Fujino Y."/>
            <person name="Tashiro K."/>
            <person name="Kuhara S."/>
            <person name="Ohshima T."/>
        </authorList>
    </citation>
    <scope>NUCLEOTIDE SEQUENCE [LARGE SCALE GENOMIC DNA]</scope>
    <source>
        <strain evidence="8">GBlys</strain>
    </source>
</reference>
<evidence type="ECO:0000256" key="3">
    <source>
        <dbReference type="ARBA" id="ARBA00022989"/>
    </source>
</evidence>
<dbReference type="NCBIfam" id="TIGR03061">
    <property type="entry name" value="pip_yhgE_Nterm"/>
    <property type="match status" value="1"/>
</dbReference>
<keyword evidence="4 5" id="KW-0472">Membrane</keyword>
<dbReference type="NCBIfam" id="TIGR03062">
    <property type="entry name" value="pip_yhgE_Cterm"/>
    <property type="match status" value="1"/>
</dbReference>
<evidence type="ECO:0000256" key="1">
    <source>
        <dbReference type="ARBA" id="ARBA00004141"/>
    </source>
</evidence>
<evidence type="ECO:0000313" key="8">
    <source>
        <dbReference type="Proteomes" id="UP000016424"/>
    </source>
</evidence>
<proteinExistence type="predicted"/>
<feature type="transmembrane region" description="Helical" evidence="5">
    <location>
        <begin position="660"/>
        <end position="680"/>
    </location>
</feature>